<organism evidence="1 2">
    <name type="scientific">Trinickia dinghuensis</name>
    <dbReference type="NCBI Taxonomy" id="2291023"/>
    <lineage>
        <taxon>Bacteria</taxon>
        <taxon>Pseudomonadati</taxon>
        <taxon>Pseudomonadota</taxon>
        <taxon>Betaproteobacteria</taxon>
        <taxon>Burkholderiales</taxon>
        <taxon>Burkholderiaceae</taxon>
        <taxon>Trinickia</taxon>
    </lineage>
</organism>
<dbReference type="PIRSF" id="PIRSF033328">
    <property type="entry name" value="Phest_Mll4975"/>
    <property type="match status" value="1"/>
</dbReference>
<dbReference type="AlphaFoldDB" id="A0A3D8JTY6"/>
<dbReference type="RefSeq" id="WP_115536113.1">
    <property type="nucleotide sequence ID" value="NZ_QRGA01000015.1"/>
</dbReference>
<reference evidence="1 2" key="1">
    <citation type="submission" date="2018-08" db="EMBL/GenBank/DDBJ databases">
        <title>Paraburkholderia sp. DHOM06 isolated from forest soil.</title>
        <authorList>
            <person name="Gao Z.-H."/>
            <person name="Qiu L.-H."/>
        </authorList>
    </citation>
    <scope>NUCLEOTIDE SEQUENCE [LARGE SCALE GENOMIC DNA]</scope>
    <source>
        <strain evidence="1 2">DHOM06</strain>
    </source>
</reference>
<evidence type="ECO:0000313" key="2">
    <source>
        <dbReference type="Proteomes" id="UP000256838"/>
    </source>
</evidence>
<dbReference type="OrthoDB" id="5801437at2"/>
<proteinExistence type="predicted"/>
<comment type="caution">
    <text evidence="1">The sequence shown here is derived from an EMBL/GenBank/DDBJ whole genome shotgun (WGS) entry which is preliminary data.</text>
</comment>
<sequence length="250" mass="27889">MTRRAWNGEAFEWTAESRFAIYYAPSRGSAWWDAGCRWLAGDPESGEALEPPLLPALAERSLDVPSLSHAPRRYGWHGTLVAPARRAIGIAGDDIVSHARAWARRQQPFELPVEAAALERFVAIRPATEGGAAAMQALAADALHAFAPLRAMPSEQEQQERRRRLGAALSERQRALLDRWGYPYVLEEFRFHMTLSDSIDAQERQVLIDWWSEHVPKLGPLSIEGAALFVEPRAGEPFALVARLPFGDTQ</sequence>
<dbReference type="InterPro" id="IPR009389">
    <property type="entry name" value="DUF1045"/>
</dbReference>
<gene>
    <name evidence="1" type="ORF">DWV00_24010</name>
</gene>
<dbReference type="Proteomes" id="UP000256838">
    <property type="component" value="Unassembled WGS sequence"/>
</dbReference>
<name>A0A3D8JTY6_9BURK</name>
<dbReference type="EMBL" id="QRGA01000015">
    <property type="protein sequence ID" value="RDU96185.1"/>
    <property type="molecule type" value="Genomic_DNA"/>
</dbReference>
<keyword evidence="2" id="KW-1185">Reference proteome</keyword>
<evidence type="ECO:0000313" key="1">
    <source>
        <dbReference type="EMBL" id="RDU96185.1"/>
    </source>
</evidence>
<accession>A0A3D8JTY6</accession>
<dbReference type="Pfam" id="PF06299">
    <property type="entry name" value="DUF1045"/>
    <property type="match status" value="1"/>
</dbReference>
<protein>
    <submittedName>
        <fullName evidence="1">DUF1045 domain-containing protein</fullName>
    </submittedName>
</protein>